<protein>
    <recommendedName>
        <fullName evidence="4">Toxin</fullName>
    </recommendedName>
</protein>
<evidence type="ECO:0000256" key="1">
    <source>
        <dbReference type="SAM" id="MobiDB-lite"/>
    </source>
</evidence>
<feature type="compositionally biased region" description="Low complexity" evidence="1">
    <location>
        <begin position="351"/>
        <end position="364"/>
    </location>
</feature>
<name>A0AAU8S9K3_PSEPU</name>
<organism evidence="2 3">
    <name type="scientific">Pseudomonas putida S13.1.2</name>
    <dbReference type="NCBI Taxonomy" id="1384061"/>
    <lineage>
        <taxon>Bacteria</taxon>
        <taxon>Pseudomonadati</taxon>
        <taxon>Pseudomonadota</taxon>
        <taxon>Gammaproteobacteria</taxon>
        <taxon>Pseudomonadales</taxon>
        <taxon>Pseudomonadaceae</taxon>
        <taxon>Pseudomonas</taxon>
    </lineage>
</organism>
<evidence type="ECO:0000313" key="2">
    <source>
        <dbReference type="EMBL" id="AJQ46454.1"/>
    </source>
</evidence>
<dbReference type="EMBL" id="CP010979">
    <property type="protein sequence ID" value="AJQ46454.1"/>
    <property type="molecule type" value="Genomic_DNA"/>
</dbReference>
<dbReference type="Gene3D" id="3.30.70.2150">
    <property type="match status" value="1"/>
</dbReference>
<accession>A0AAU8S9K3</accession>
<sequence>MYSKAILEVLGVKQGSHVHILNSFLSTNKAGYDCFIEALHEDRIEVLSSENRENFNVARKYWKTLSFGSTFNIREADEALTARRQKLALPTVLSPDEDILFGKEATVRLVCTYTIDEGAPRFLWGTESDIDQVLACTEVDVKSRHKLMLKSSPNKEQVRALLQQRRLITDRDFLYGILEFADDFYQGMKSPTTLSHTVARNYLSKLPKAFVAWEISQSVTDNSDVQAAPVQWQFEHELAPNELNQETGEALFGLNDEDFGPSHEVHAKYDLLDTLVRQERYWKASTTEARLSVIMVARRSSLQEQGLIDQINQALPFPEVPYYFEIPGLDGLIEAAIEEGSRPDQSAAPQEPGSSPPDESGDSAASLINYTLPEMTGFAPALLGEDPCLWTSPCYVLADRDLQPDEQIHVWAVDPIDGRVLKTVSLKATEANKARVAWPAALVKAIQADRTLVEGSVLLQAGHLSDDAEFTENTDAPTSQAFTGYNNIEKSQVDRLWAFDSHCKLLSNLPFKANQVSALRLPDAAPPLGERICIQVRHRTSQHLYESHFYQPEANSTRSSWNKQMCEFLNQHSAMLRAGILQDDGISITPAEQGNQLWIPQLSDLSVQLESVNWLEHASFSVNSGLALENEVMIAVHDHVTGAPLPGSPFTFCPSVATQALDQWPSALASQLAASPLAPYIKLEQTSSGGTAPASTWRCLRAAVPLRVWMSEPLASPAWSSRSGADIDDVLDACLDDDSIQLLIESRDTRTGHLCHASSITLSAMESSLDQAAKRANLAKTLEGHLKQNGVVWLGLSIEPNVSGTSLNHWKLREATTLHLQTTLEKIIPAPMAADNHGTPFYIEELATAGPIQKYNDHISIFANVGADMQFYEDYIDPVYYLYLDIYQKGLDFWPGLAREIMEKPIKINISIPRMPTRHDMDELVKSHCEAPYLHNSVMPTIDPIPQNTPDAFSYIISGYWHLLTFPGSPFLQRLAQAFLSRKLIKNTLSDIATIQRHLATIEILTSSPREQLCIALDTQAIEKGFSLASCSQHDGELTLDLNFPFAPDEESATARILIGILSPTSLWKKIQSCTTTKEVFEMPAQDTLCADMANTAGVELFASSGSQPHGVSPQTGLFHFHHTIATLSSLSGNTPAIPLAFNYSPLRANESALGDGFALSGFSSYDNRNRRLVLSNGTVDELSIDNIKQLIDGEPIVRLGYTLKAGQGTTEELSAGGGKRNVYHLSTLTIELLNGHEEVLGLPQTHDNLESGEAYKNRLKSTINRIVKQIDKALEELKTPSKNAVPIWSILGGLLAGGVGVTAGSGIDEHEKTRSIHLSSVVATFMNATWGADLLGKDLEKKQQVTANRTELNKLKTEMALLLADVERNASILVPLQLKADSRALQLAWQGVKGHVRLTSINDGVNVLLKAEHSAEPMLEGSQQSVFTLWPETDERCCITLDIKDCLLRRLTRSSGSQPDQPDQRLHFQYAVTPVLDNILCGVIEDDGSREVVAYDWPHPFSLPRVDLQTLIPGGQQPNTHHAWAWEGEERITAATRYAHAPVGSDLEQIPSTRWEWSHSGDGATELARVIEKVPGEQQRITRHVYQTDNAVPEPLRQPRQTEQHITVEDLRVAATAEEQQP</sequence>
<evidence type="ECO:0008006" key="4">
    <source>
        <dbReference type="Google" id="ProtNLM"/>
    </source>
</evidence>
<proteinExistence type="predicted"/>
<dbReference type="Proteomes" id="UP000033260">
    <property type="component" value="Chromosome"/>
</dbReference>
<evidence type="ECO:0000313" key="3">
    <source>
        <dbReference type="Proteomes" id="UP000033260"/>
    </source>
</evidence>
<feature type="region of interest" description="Disordered" evidence="1">
    <location>
        <begin position="340"/>
        <end position="364"/>
    </location>
</feature>
<dbReference type="RefSeq" id="WP_019471787.1">
    <property type="nucleotide sequence ID" value="NZ_CP010979.1"/>
</dbReference>
<reference evidence="2 3" key="1">
    <citation type="submission" date="2015-02" db="EMBL/GenBank/DDBJ databases">
        <title>Complete Genome Sequencing of Pseudomonas putida S13.1.2.</title>
        <authorList>
            <person name="Chong T.M."/>
            <person name="Chan K.G."/>
            <person name="Dessaux Y."/>
        </authorList>
    </citation>
    <scope>NUCLEOTIDE SEQUENCE [LARGE SCALE GENOMIC DNA]</scope>
    <source>
        <strain evidence="2 3">S13.1.2</strain>
    </source>
</reference>
<gene>
    <name evidence="2" type="ORF">N805_04140</name>
</gene>